<feature type="domain" description="Carboxymuconolactone decarboxylase-like" evidence="1">
    <location>
        <begin position="50"/>
        <end position="130"/>
    </location>
</feature>
<gene>
    <name evidence="2" type="ORF">SAMN04489750_1218</name>
</gene>
<keyword evidence="2" id="KW-0575">Peroxidase</keyword>
<dbReference type="Proteomes" id="UP000250028">
    <property type="component" value="Unassembled WGS sequence"/>
</dbReference>
<protein>
    <submittedName>
        <fullName evidence="2">Alkylhydroperoxidase AhpD family core domain-containing protein</fullName>
    </submittedName>
</protein>
<keyword evidence="2" id="KW-0560">Oxidoreductase</keyword>
<accession>A0A2Y8ZNC0</accession>
<keyword evidence="3" id="KW-1185">Reference proteome</keyword>
<dbReference type="Gene3D" id="1.20.1290.10">
    <property type="entry name" value="AhpD-like"/>
    <property type="match status" value="1"/>
</dbReference>
<dbReference type="EMBL" id="UESZ01000001">
    <property type="protein sequence ID" value="SSA33921.1"/>
    <property type="molecule type" value="Genomic_DNA"/>
</dbReference>
<name>A0A2Y8ZNC0_9MICO</name>
<evidence type="ECO:0000313" key="2">
    <source>
        <dbReference type="EMBL" id="SSA33921.1"/>
    </source>
</evidence>
<sequence>MSTGRQNPRVRPGRLGQIGVTAWVLARAGGRLAKTEPMDLFRVLGRNKGLFRGWLHFAGRLMPFGTLPRAESELVILRVAALRGSDYELHQHRRIARGAGLSREQIALVGTDLADGDWTDRQRVILAAVDQLVLTRDVDDCAWAEVAEHLDDRQLVELVLLAGHYDMLAAAIRALRIQPETPLR</sequence>
<evidence type="ECO:0000313" key="3">
    <source>
        <dbReference type="Proteomes" id="UP000250028"/>
    </source>
</evidence>
<dbReference type="AlphaFoldDB" id="A0A2Y8ZNC0"/>
<evidence type="ECO:0000259" key="1">
    <source>
        <dbReference type="Pfam" id="PF02627"/>
    </source>
</evidence>
<organism evidence="2 3">
    <name type="scientific">Branchiibius hedensis</name>
    <dbReference type="NCBI Taxonomy" id="672460"/>
    <lineage>
        <taxon>Bacteria</taxon>
        <taxon>Bacillati</taxon>
        <taxon>Actinomycetota</taxon>
        <taxon>Actinomycetes</taxon>
        <taxon>Micrococcales</taxon>
        <taxon>Dermacoccaceae</taxon>
        <taxon>Branchiibius</taxon>
    </lineage>
</organism>
<reference evidence="3" key="1">
    <citation type="submission" date="2016-10" db="EMBL/GenBank/DDBJ databases">
        <authorList>
            <person name="Varghese N."/>
            <person name="Submissions S."/>
        </authorList>
    </citation>
    <scope>NUCLEOTIDE SEQUENCE [LARGE SCALE GENOMIC DNA]</scope>
    <source>
        <strain evidence="3">DSM 22951</strain>
    </source>
</reference>
<dbReference type="RefSeq" id="WP_109684553.1">
    <property type="nucleotide sequence ID" value="NZ_QGDN01000001.1"/>
</dbReference>
<dbReference type="OrthoDB" id="949132at2"/>
<dbReference type="InterPro" id="IPR003779">
    <property type="entry name" value="CMD-like"/>
</dbReference>
<dbReference type="PANTHER" id="PTHR34846:SF5">
    <property type="entry name" value="CARBOXYMUCONOLACTONE DECARBOXYLASE-LIKE DOMAIN-CONTAINING PROTEIN"/>
    <property type="match status" value="1"/>
</dbReference>
<dbReference type="PANTHER" id="PTHR34846">
    <property type="entry name" value="4-CARBOXYMUCONOLACTONE DECARBOXYLASE FAMILY PROTEIN (AFU_ORTHOLOGUE AFUA_6G11590)"/>
    <property type="match status" value="1"/>
</dbReference>
<dbReference type="SUPFAM" id="SSF69118">
    <property type="entry name" value="AhpD-like"/>
    <property type="match status" value="1"/>
</dbReference>
<proteinExistence type="predicted"/>
<dbReference type="GO" id="GO:0051920">
    <property type="term" value="F:peroxiredoxin activity"/>
    <property type="evidence" value="ECO:0007669"/>
    <property type="project" value="InterPro"/>
</dbReference>
<dbReference type="Pfam" id="PF02627">
    <property type="entry name" value="CMD"/>
    <property type="match status" value="1"/>
</dbReference>
<dbReference type="InterPro" id="IPR029032">
    <property type="entry name" value="AhpD-like"/>
</dbReference>